<reference evidence="10" key="1">
    <citation type="journal article" date="2012" name="Nature">
        <title>A physical, genetic and functional sequence assembly of the barley genome.</title>
        <authorList>
            <consortium name="The International Barley Genome Sequencing Consortium"/>
            <person name="Mayer K.F."/>
            <person name="Waugh R."/>
            <person name="Brown J.W."/>
            <person name="Schulman A."/>
            <person name="Langridge P."/>
            <person name="Platzer M."/>
            <person name="Fincher G.B."/>
            <person name="Muehlbauer G.J."/>
            <person name="Sato K."/>
            <person name="Close T.J."/>
            <person name="Wise R.P."/>
            <person name="Stein N."/>
        </authorList>
    </citation>
    <scope>NUCLEOTIDE SEQUENCE [LARGE SCALE GENOMIC DNA]</scope>
    <source>
        <strain evidence="10">cv. Morex</strain>
    </source>
</reference>
<dbReference type="InterPro" id="IPR000858">
    <property type="entry name" value="S_locus_glycoprot_dom"/>
</dbReference>
<reference evidence="9" key="3">
    <citation type="submission" date="2022-01" db="UniProtKB">
        <authorList>
            <consortium name="EnsemblPlants"/>
        </authorList>
    </citation>
    <scope>IDENTIFICATION</scope>
    <source>
        <strain evidence="9">subsp. vulgare</strain>
    </source>
</reference>
<evidence type="ECO:0000256" key="7">
    <source>
        <dbReference type="ARBA" id="ARBA00048679"/>
    </source>
</evidence>
<evidence type="ECO:0000313" key="9">
    <source>
        <dbReference type="EnsemblPlants" id="HORVU.MOREX.r3.2HG0199700.1.CDS1"/>
    </source>
</evidence>
<dbReference type="PANTHER" id="PTHR32444:SF43">
    <property type="entry name" value="BULB-TYPE LECTIN DOMAIN-CONTAINING PROTEIN"/>
    <property type="match status" value="1"/>
</dbReference>
<evidence type="ECO:0000313" key="10">
    <source>
        <dbReference type="Proteomes" id="UP000011116"/>
    </source>
</evidence>
<reference evidence="9" key="2">
    <citation type="submission" date="2020-10" db="EMBL/GenBank/DDBJ databases">
        <authorList>
            <person name="Scholz U."/>
            <person name="Mascher M."/>
            <person name="Fiebig A."/>
        </authorList>
    </citation>
    <scope>NUCLEOTIDE SEQUENCE [LARGE SCALE GENOMIC DNA]</scope>
    <source>
        <strain evidence="9">cv. Morex</strain>
    </source>
</reference>
<dbReference type="Gramene" id="HORVU.MOREX.r3.2HG0199700.1">
    <property type="protein sequence ID" value="HORVU.MOREX.r3.2HG0199700.1.CDS1"/>
    <property type="gene ID" value="HORVU.MOREX.r3.2HG0199700"/>
</dbReference>
<dbReference type="InterPro" id="IPR001480">
    <property type="entry name" value="Bulb-type_lectin_dom"/>
</dbReference>
<evidence type="ECO:0000256" key="6">
    <source>
        <dbReference type="ARBA" id="ARBA00047899"/>
    </source>
</evidence>
<dbReference type="CDD" id="cd00028">
    <property type="entry name" value="B_lectin"/>
    <property type="match status" value="1"/>
</dbReference>
<organism evidence="9 10">
    <name type="scientific">Hordeum vulgare subsp. vulgare</name>
    <name type="common">Domesticated barley</name>
    <dbReference type="NCBI Taxonomy" id="112509"/>
    <lineage>
        <taxon>Eukaryota</taxon>
        <taxon>Viridiplantae</taxon>
        <taxon>Streptophyta</taxon>
        <taxon>Embryophyta</taxon>
        <taxon>Tracheophyta</taxon>
        <taxon>Spermatophyta</taxon>
        <taxon>Magnoliopsida</taxon>
        <taxon>Liliopsida</taxon>
        <taxon>Poales</taxon>
        <taxon>Poaceae</taxon>
        <taxon>BOP clade</taxon>
        <taxon>Pooideae</taxon>
        <taxon>Triticodae</taxon>
        <taxon>Triticeae</taxon>
        <taxon>Hordeinae</taxon>
        <taxon>Hordeum</taxon>
    </lineage>
</organism>
<dbReference type="SMART" id="SM00108">
    <property type="entry name" value="B_lectin"/>
    <property type="match status" value="1"/>
</dbReference>
<keyword evidence="5" id="KW-0675">Receptor</keyword>
<dbReference type="AlphaFoldDB" id="A0A287JDT0"/>
<evidence type="ECO:0000256" key="2">
    <source>
        <dbReference type="ARBA" id="ARBA00012513"/>
    </source>
</evidence>
<dbReference type="GO" id="GO:0004674">
    <property type="term" value="F:protein serine/threonine kinase activity"/>
    <property type="evidence" value="ECO:0007669"/>
    <property type="project" value="UniProtKB-EC"/>
</dbReference>
<dbReference type="FunFam" id="2.90.10.10:FF:000014">
    <property type="entry name" value="Serine/threonine-protein kinase"/>
    <property type="match status" value="1"/>
</dbReference>
<evidence type="ECO:0000256" key="4">
    <source>
        <dbReference type="ARBA" id="ARBA00023157"/>
    </source>
</evidence>
<dbReference type="OMA" id="ILEVVIW"/>
<dbReference type="GO" id="GO:0051707">
    <property type="term" value="P:response to other organism"/>
    <property type="evidence" value="ECO:0007669"/>
    <property type="project" value="UniProtKB-ARBA"/>
</dbReference>
<dbReference type="Pfam" id="PF00954">
    <property type="entry name" value="S_locus_glycop"/>
    <property type="match status" value="1"/>
</dbReference>
<comment type="subcellular location">
    <subcellularLocation>
        <location evidence="1">Membrane</location>
        <topology evidence="1">Single-pass type I membrane protein</topology>
    </subcellularLocation>
</comment>
<dbReference type="Pfam" id="PF01453">
    <property type="entry name" value="B_lectin"/>
    <property type="match status" value="1"/>
</dbReference>
<dbReference type="Gene3D" id="2.90.10.10">
    <property type="entry name" value="Bulb-type lectin domain"/>
    <property type="match status" value="1"/>
</dbReference>
<dbReference type="FunCoup" id="A0A287JDT0">
    <property type="interactions" value="1"/>
</dbReference>
<dbReference type="SUPFAM" id="SSF51110">
    <property type="entry name" value="alpha-D-mannose-specific plant lectins"/>
    <property type="match status" value="1"/>
</dbReference>
<keyword evidence="3" id="KW-0732">Signal</keyword>
<protein>
    <recommendedName>
        <fullName evidence="2">non-specific serine/threonine protein kinase</fullName>
        <ecNumber evidence="2">2.7.11.1</ecNumber>
    </recommendedName>
</protein>
<keyword evidence="10" id="KW-1185">Reference proteome</keyword>
<feature type="domain" description="Bulb-type lectin" evidence="8">
    <location>
        <begin position="21"/>
        <end position="147"/>
    </location>
</feature>
<name>A0A287JDT0_HORVV</name>
<evidence type="ECO:0000256" key="3">
    <source>
        <dbReference type="ARBA" id="ARBA00022729"/>
    </source>
</evidence>
<dbReference type="EnsemblPlants" id="HORVU.MOREX.r3.2HG0199700.1">
    <property type="protein sequence ID" value="HORVU.MOREX.r3.2HG0199700.1.CDS1"/>
    <property type="gene ID" value="HORVU.MOREX.r3.2HG0199700"/>
</dbReference>
<evidence type="ECO:0000259" key="8">
    <source>
        <dbReference type="PROSITE" id="PS50927"/>
    </source>
</evidence>
<dbReference type="EC" id="2.7.11.1" evidence="2"/>
<evidence type="ECO:0000256" key="1">
    <source>
        <dbReference type="ARBA" id="ARBA00004479"/>
    </source>
</evidence>
<dbReference type="Gramene" id="HORVU.MOREX.r2.2HG0165860.1">
    <property type="protein sequence ID" value="HORVU.MOREX.r2.2HG0165860.1.CDS.1"/>
    <property type="gene ID" value="HORVU.MOREX.r2.2HG0165860"/>
</dbReference>
<accession>A0A287JDT0</accession>
<dbReference type="PROSITE" id="PS50927">
    <property type="entry name" value="BULB_LECTIN"/>
    <property type="match status" value="1"/>
</dbReference>
<keyword evidence="4" id="KW-1015">Disulfide bond</keyword>
<dbReference type="Proteomes" id="UP000011116">
    <property type="component" value="Chromosome 2H"/>
</dbReference>
<dbReference type="STRING" id="112509.A0A287JDT0"/>
<comment type="catalytic activity">
    <reaction evidence="7">
        <text>L-seryl-[protein] + ATP = O-phospho-L-seryl-[protein] + ADP + H(+)</text>
        <dbReference type="Rhea" id="RHEA:17989"/>
        <dbReference type="Rhea" id="RHEA-COMP:9863"/>
        <dbReference type="Rhea" id="RHEA-COMP:11604"/>
        <dbReference type="ChEBI" id="CHEBI:15378"/>
        <dbReference type="ChEBI" id="CHEBI:29999"/>
        <dbReference type="ChEBI" id="CHEBI:30616"/>
        <dbReference type="ChEBI" id="CHEBI:83421"/>
        <dbReference type="ChEBI" id="CHEBI:456216"/>
        <dbReference type="EC" id="2.7.11.1"/>
    </reaction>
</comment>
<proteinExistence type="predicted"/>
<dbReference type="InterPro" id="IPR036426">
    <property type="entry name" value="Bulb-type_lectin_dom_sf"/>
</dbReference>
<comment type="catalytic activity">
    <reaction evidence="6">
        <text>L-threonyl-[protein] + ATP = O-phospho-L-threonyl-[protein] + ADP + H(+)</text>
        <dbReference type="Rhea" id="RHEA:46608"/>
        <dbReference type="Rhea" id="RHEA-COMP:11060"/>
        <dbReference type="Rhea" id="RHEA-COMP:11605"/>
        <dbReference type="ChEBI" id="CHEBI:15378"/>
        <dbReference type="ChEBI" id="CHEBI:30013"/>
        <dbReference type="ChEBI" id="CHEBI:30616"/>
        <dbReference type="ChEBI" id="CHEBI:61977"/>
        <dbReference type="ChEBI" id="CHEBI:456216"/>
        <dbReference type="EC" id="2.7.11.1"/>
    </reaction>
</comment>
<sequence>MGMIYIPVFILLFLICFCKSDDRLTPTKPLSPGDRLISSGGIFTLGFFSPTNSATNSYIGIWYNNIPQRTYVWVANRDSPITGSSSGKFLVTNSSDLALLDSKGSTLWTTTNKITTIEAAGTAAILLDTGNLVIRLPNGTDIWQSFYYPTDTVLPNMTAPLSSKNEGYKHLVAWRGPDDPSTGDYSMGSDSTSVLQVFIWNGTRPYWRRAAWTGALVNAVYRSNTGTIIFQTIERRGAEFYVTYTVSNGSPSMRVMLHYTGKVKFLTWNSESLSWDVFLEQPNTNCDRYDSCGPFGYCDGTEAIPTCKCLDGFESDGLNFSRGCRRKKELKCDGTDSFITLPGMKTTSFCTSGIEASTNAQQNAAATAHAPLMHMPT</sequence>
<dbReference type="GO" id="GO:0048544">
    <property type="term" value="P:recognition of pollen"/>
    <property type="evidence" value="ECO:0007669"/>
    <property type="project" value="InterPro"/>
</dbReference>
<dbReference type="PANTHER" id="PTHR32444">
    <property type="entry name" value="BULB-TYPE LECTIN DOMAIN-CONTAINING PROTEIN"/>
    <property type="match status" value="1"/>
</dbReference>
<dbReference type="ExpressionAtlas" id="A0A287JDT0">
    <property type="expression patterns" value="baseline"/>
</dbReference>
<evidence type="ECO:0000256" key="5">
    <source>
        <dbReference type="ARBA" id="ARBA00023170"/>
    </source>
</evidence>
<dbReference type="GO" id="GO:0016020">
    <property type="term" value="C:membrane"/>
    <property type="evidence" value="ECO:0007669"/>
    <property type="project" value="UniProtKB-SubCell"/>
</dbReference>
<dbReference type="SMR" id="A0A287JDT0"/>
<dbReference type="InParanoid" id="A0A287JDT0"/>